<dbReference type="STRING" id="338188.ERS852397_01415"/>
<evidence type="ECO:0000313" key="2">
    <source>
        <dbReference type="Proteomes" id="UP000095517"/>
    </source>
</evidence>
<name>A0A174CHI0_9BACE</name>
<accession>A0A174CHI0</accession>
<dbReference type="AlphaFoldDB" id="A0A174CHI0"/>
<evidence type="ECO:0000313" key="1">
    <source>
        <dbReference type="EMBL" id="CUO12584.1"/>
    </source>
</evidence>
<sequence>MKMAEMWDTETQQESMFKHVLQHIPVKKIHL</sequence>
<reference evidence="1 2" key="1">
    <citation type="submission" date="2015-09" db="EMBL/GenBank/DDBJ databases">
        <authorList>
            <consortium name="Pathogen Informatics"/>
        </authorList>
    </citation>
    <scope>NUCLEOTIDE SEQUENCE [LARGE SCALE GENOMIC DNA]</scope>
    <source>
        <strain evidence="1 2">2789STDY5608840</strain>
    </source>
</reference>
<proteinExistence type="predicted"/>
<protein>
    <submittedName>
        <fullName evidence="1">Uncharacterized protein</fullName>
    </submittedName>
</protein>
<dbReference type="EMBL" id="CYZH01000006">
    <property type="protein sequence ID" value="CUO12584.1"/>
    <property type="molecule type" value="Genomic_DNA"/>
</dbReference>
<gene>
    <name evidence="1" type="ORF">ERS852397_01415</name>
</gene>
<dbReference type="Proteomes" id="UP000095517">
    <property type="component" value="Unassembled WGS sequence"/>
</dbReference>
<organism evidence="1 2">
    <name type="scientific">Bacteroides finegoldii</name>
    <dbReference type="NCBI Taxonomy" id="338188"/>
    <lineage>
        <taxon>Bacteria</taxon>
        <taxon>Pseudomonadati</taxon>
        <taxon>Bacteroidota</taxon>
        <taxon>Bacteroidia</taxon>
        <taxon>Bacteroidales</taxon>
        <taxon>Bacteroidaceae</taxon>
        <taxon>Bacteroides</taxon>
    </lineage>
</organism>